<proteinExistence type="predicted"/>
<reference evidence="7 8" key="1">
    <citation type="submission" date="2024-02" db="EMBL/GenBank/DDBJ databases">
        <title>Adaptive strategies in a cosmopolitan and abundant soil bacterium.</title>
        <authorList>
            <person name="Carini P."/>
        </authorList>
    </citation>
    <scope>NUCLEOTIDE SEQUENCE [LARGE SCALE GENOMIC DNA]</scope>
    <source>
        <strain evidence="7 8">AZCC 1608</strain>
    </source>
</reference>
<dbReference type="InterPro" id="IPR050707">
    <property type="entry name" value="HTH_MetabolicPath_Reg"/>
</dbReference>
<dbReference type="InterPro" id="IPR005471">
    <property type="entry name" value="Tscrpt_reg_IclR_N"/>
</dbReference>
<name>A0ABU8B5F4_9BRAD</name>
<comment type="caution">
    <text evidence="7">The sequence shown here is derived from an EMBL/GenBank/DDBJ whole genome shotgun (WGS) entry which is preliminary data.</text>
</comment>
<keyword evidence="8" id="KW-1185">Reference proteome</keyword>
<evidence type="ECO:0000259" key="6">
    <source>
        <dbReference type="PROSITE" id="PS51078"/>
    </source>
</evidence>
<keyword evidence="1" id="KW-0805">Transcription regulation</keyword>
<evidence type="ECO:0000313" key="8">
    <source>
        <dbReference type="Proteomes" id="UP001364224"/>
    </source>
</evidence>
<dbReference type="InterPro" id="IPR029016">
    <property type="entry name" value="GAF-like_dom_sf"/>
</dbReference>
<dbReference type="EMBL" id="JAZHRV010000001">
    <property type="protein sequence ID" value="MEH2553770.1"/>
    <property type="molecule type" value="Genomic_DNA"/>
</dbReference>
<dbReference type="InterPro" id="IPR036388">
    <property type="entry name" value="WH-like_DNA-bd_sf"/>
</dbReference>
<dbReference type="Pfam" id="PF01614">
    <property type="entry name" value="IclR_C"/>
    <property type="match status" value="1"/>
</dbReference>
<dbReference type="PANTHER" id="PTHR30136">
    <property type="entry name" value="HELIX-TURN-HELIX TRANSCRIPTIONAL REGULATOR, ICLR FAMILY"/>
    <property type="match status" value="1"/>
</dbReference>
<dbReference type="SUPFAM" id="SSF55781">
    <property type="entry name" value="GAF domain-like"/>
    <property type="match status" value="1"/>
</dbReference>
<evidence type="ECO:0000256" key="4">
    <source>
        <dbReference type="SAM" id="MobiDB-lite"/>
    </source>
</evidence>
<dbReference type="Proteomes" id="UP001364224">
    <property type="component" value="Unassembled WGS sequence"/>
</dbReference>
<dbReference type="Gene3D" id="1.10.10.10">
    <property type="entry name" value="Winged helix-like DNA-binding domain superfamily/Winged helix DNA-binding domain"/>
    <property type="match status" value="1"/>
</dbReference>
<evidence type="ECO:0000256" key="2">
    <source>
        <dbReference type="ARBA" id="ARBA00023125"/>
    </source>
</evidence>
<evidence type="ECO:0000256" key="3">
    <source>
        <dbReference type="ARBA" id="ARBA00023163"/>
    </source>
</evidence>
<protein>
    <submittedName>
        <fullName evidence="7">DNA-binding IclR family transcriptional regulator</fullName>
    </submittedName>
</protein>
<sequence>MTVEKEQRHIQSIEVGFRLIGVLEAARAKLPLKTIAERAGMPASKAHLYMVSFLRLGLVAQDPASMRYGLGPYAVQLGLAGLRQLDVVDLARGPMEELQQSVGLSVHLSIWGNMGPTIVAKSDGELDVPMIIKVGHVLPLLTSATGRVFLALLPAALLAPILHRVPTSSAAARAVIEEAKREMGRNGVTTSDSRVHEGFAAISAPIFDHSGALAASMTLIGQRSHVPLDGRGSAVEKLKAACDLVTRAMGREAAASDASLEDPSPRRTLARSTRA</sequence>
<dbReference type="InterPro" id="IPR014757">
    <property type="entry name" value="Tscrpt_reg_IclR_C"/>
</dbReference>
<gene>
    <name evidence="7" type="ORF">V1286_001299</name>
</gene>
<keyword evidence="2 7" id="KW-0238">DNA-binding</keyword>
<dbReference type="GO" id="GO:0003677">
    <property type="term" value="F:DNA binding"/>
    <property type="evidence" value="ECO:0007669"/>
    <property type="project" value="UniProtKB-KW"/>
</dbReference>
<organism evidence="7 8">
    <name type="scientific">Bradyrhizobium algeriense</name>
    <dbReference type="NCBI Taxonomy" id="634784"/>
    <lineage>
        <taxon>Bacteria</taxon>
        <taxon>Pseudomonadati</taxon>
        <taxon>Pseudomonadota</taxon>
        <taxon>Alphaproteobacteria</taxon>
        <taxon>Hyphomicrobiales</taxon>
        <taxon>Nitrobacteraceae</taxon>
        <taxon>Bradyrhizobium</taxon>
    </lineage>
</organism>
<evidence type="ECO:0000256" key="1">
    <source>
        <dbReference type="ARBA" id="ARBA00023015"/>
    </source>
</evidence>
<dbReference type="Pfam" id="PF09339">
    <property type="entry name" value="HTH_IclR"/>
    <property type="match status" value="1"/>
</dbReference>
<feature type="domain" description="HTH iclR-type" evidence="5">
    <location>
        <begin position="10"/>
        <end position="72"/>
    </location>
</feature>
<dbReference type="SUPFAM" id="SSF46785">
    <property type="entry name" value="Winged helix' DNA-binding domain"/>
    <property type="match status" value="1"/>
</dbReference>
<dbReference type="PROSITE" id="PS51078">
    <property type="entry name" value="ICLR_ED"/>
    <property type="match status" value="1"/>
</dbReference>
<feature type="domain" description="IclR-ED" evidence="6">
    <location>
        <begin position="73"/>
        <end position="251"/>
    </location>
</feature>
<dbReference type="Gene3D" id="3.30.450.40">
    <property type="match status" value="1"/>
</dbReference>
<keyword evidence="3" id="KW-0804">Transcription</keyword>
<dbReference type="PANTHER" id="PTHR30136:SF8">
    <property type="entry name" value="TRANSCRIPTIONAL REGULATORY PROTEIN"/>
    <property type="match status" value="1"/>
</dbReference>
<evidence type="ECO:0000259" key="5">
    <source>
        <dbReference type="PROSITE" id="PS51077"/>
    </source>
</evidence>
<dbReference type="RefSeq" id="WP_334478317.1">
    <property type="nucleotide sequence ID" value="NZ_JAZHRV010000001.1"/>
</dbReference>
<dbReference type="SMART" id="SM00346">
    <property type="entry name" value="HTH_ICLR"/>
    <property type="match status" value="1"/>
</dbReference>
<dbReference type="PROSITE" id="PS51077">
    <property type="entry name" value="HTH_ICLR"/>
    <property type="match status" value="1"/>
</dbReference>
<accession>A0ABU8B5F4</accession>
<feature type="region of interest" description="Disordered" evidence="4">
    <location>
        <begin position="252"/>
        <end position="275"/>
    </location>
</feature>
<dbReference type="InterPro" id="IPR036390">
    <property type="entry name" value="WH_DNA-bd_sf"/>
</dbReference>
<evidence type="ECO:0000313" key="7">
    <source>
        <dbReference type="EMBL" id="MEH2553770.1"/>
    </source>
</evidence>